<reference evidence="2 3" key="1">
    <citation type="submission" date="2020-08" db="EMBL/GenBank/DDBJ databases">
        <title>Genome public.</title>
        <authorList>
            <person name="Liu C."/>
            <person name="Sun Q."/>
        </authorList>
    </citation>
    <scope>NUCLEOTIDE SEQUENCE [LARGE SCALE GENOMIC DNA]</scope>
    <source>
        <strain evidence="2 3">NSJ-56</strain>
    </source>
</reference>
<dbReference type="Proteomes" id="UP000646484">
    <property type="component" value="Unassembled WGS sequence"/>
</dbReference>
<accession>A0ABR7D8L0</accession>
<evidence type="ECO:0000313" key="2">
    <source>
        <dbReference type="EMBL" id="MBC5623670.1"/>
    </source>
</evidence>
<evidence type="ECO:0000256" key="1">
    <source>
        <dbReference type="SAM" id="Phobius"/>
    </source>
</evidence>
<keyword evidence="1" id="KW-0472">Membrane</keyword>
<gene>
    <name evidence="2" type="ORF">H8S64_21495</name>
</gene>
<protein>
    <submittedName>
        <fullName evidence="2">Uncharacterized protein</fullName>
    </submittedName>
</protein>
<keyword evidence="3" id="KW-1185">Reference proteome</keyword>
<keyword evidence="1" id="KW-1133">Transmembrane helix</keyword>
<evidence type="ECO:0000313" key="3">
    <source>
        <dbReference type="Proteomes" id="UP000646484"/>
    </source>
</evidence>
<proteinExistence type="predicted"/>
<organism evidence="2 3">
    <name type="scientific">Butyricimonas hominis</name>
    <dbReference type="NCBI Taxonomy" id="2763032"/>
    <lineage>
        <taxon>Bacteria</taxon>
        <taxon>Pseudomonadati</taxon>
        <taxon>Bacteroidota</taxon>
        <taxon>Bacteroidia</taxon>
        <taxon>Bacteroidales</taxon>
        <taxon>Odoribacteraceae</taxon>
        <taxon>Butyricimonas</taxon>
    </lineage>
</organism>
<keyword evidence="1" id="KW-0812">Transmembrane</keyword>
<name>A0ABR7D8L0_9BACT</name>
<comment type="caution">
    <text evidence="2">The sequence shown here is derived from an EMBL/GenBank/DDBJ whole genome shotgun (WGS) entry which is preliminary data.</text>
</comment>
<dbReference type="EMBL" id="JACOOH010000015">
    <property type="protein sequence ID" value="MBC5623670.1"/>
    <property type="molecule type" value="Genomic_DNA"/>
</dbReference>
<feature type="transmembrane region" description="Helical" evidence="1">
    <location>
        <begin position="58"/>
        <end position="79"/>
    </location>
</feature>
<sequence length="140" mass="15595">METITRARKDILAESNKYSKFGRISFRVSALISIYQGYKAFKAGDDQGVIKAGADVIVGIIATWGGPVGWAISGIYMFLDLAGAFDPRYTKCVSPYANNPHVHLRDKTYVKHPVMPTYLPRRIPSASASNAVFRQGYKRY</sequence>